<evidence type="ECO:0000256" key="11">
    <source>
        <dbReference type="ARBA" id="ARBA00023209"/>
    </source>
</evidence>
<keyword evidence="9" id="KW-0460">Magnesium</keyword>
<keyword evidence="7 14" id="KW-0418">Kinase</keyword>
<dbReference type="InterPro" id="IPR001206">
    <property type="entry name" value="Diacylglycerol_kinase_cat_dom"/>
</dbReference>
<dbReference type="PANTHER" id="PTHR12358:SF106">
    <property type="entry name" value="LIPID KINASE YEGS"/>
    <property type="match status" value="1"/>
</dbReference>
<name>A0ABZ0T0H6_9STRE</name>
<sequence length="307" mass="34058">MKVKLRKSNDRRIINEKIMVIINPTSGGEKALNYKVKLENKARDYFEDVEIKITEQAQDATNFAEEASRERYDDVLVFGGDGTVNEVISGIAEKDYIPKLAIIPGGTGNLITKLLEINQDIDGAIDELDFSSTNKIDIGKSNGNYFGYIFSIGSLPEAIHNVGIEDKTKFGMLAYAINTMKSVVTDQAFNITVETENGNYIGPASHVLVLLTNYFADKKIFDEDKDGYANILILKDASILTKLSVIPDLLKGDVVVNDNIEYIKARHIKISSDSELETDVDGDKSDDLPVEIKVLGQHIEVYSQPKE</sequence>
<dbReference type="Pfam" id="PF19279">
    <property type="entry name" value="YegS_C"/>
    <property type="match status" value="1"/>
</dbReference>
<reference evidence="14 15" key="1">
    <citation type="submission" date="2023-11" db="EMBL/GenBank/DDBJ databases">
        <title>Description of Streptococcus dentalis sp. nov., Streptococcus gingivalis sp. nov., Streptococcus lingualis sp. nov. isolated from human oral cavity.</title>
        <authorList>
            <person name="Choi Y.S."/>
            <person name="Goo B.J."/>
            <person name="Bae J.W."/>
        </authorList>
    </citation>
    <scope>NUCLEOTIDE SEQUENCE [LARGE SCALE GENOMIC DNA]</scope>
    <source>
        <strain evidence="14 15">S1</strain>
    </source>
</reference>
<dbReference type="Gene3D" id="2.60.200.40">
    <property type="match status" value="1"/>
</dbReference>
<organism evidence="14 15">
    <name type="scientific">Streptococcus dentalis</name>
    <dbReference type="NCBI Taxonomy" id="3098075"/>
    <lineage>
        <taxon>Bacteria</taxon>
        <taxon>Bacillati</taxon>
        <taxon>Bacillota</taxon>
        <taxon>Bacilli</taxon>
        <taxon>Lactobacillales</taxon>
        <taxon>Streptococcaceae</taxon>
        <taxon>Streptococcus</taxon>
    </lineage>
</organism>
<gene>
    <name evidence="14" type="ORF">SM121_07575</name>
</gene>
<evidence type="ECO:0000256" key="4">
    <source>
        <dbReference type="ARBA" id="ARBA00022679"/>
    </source>
</evidence>
<evidence type="ECO:0000256" key="7">
    <source>
        <dbReference type="ARBA" id="ARBA00022777"/>
    </source>
</evidence>
<evidence type="ECO:0000256" key="3">
    <source>
        <dbReference type="ARBA" id="ARBA00022516"/>
    </source>
</evidence>
<evidence type="ECO:0000256" key="2">
    <source>
        <dbReference type="ARBA" id="ARBA00005983"/>
    </source>
</evidence>
<proteinExistence type="inferred from homology"/>
<evidence type="ECO:0000259" key="13">
    <source>
        <dbReference type="PROSITE" id="PS50146"/>
    </source>
</evidence>
<keyword evidence="10" id="KW-0443">Lipid metabolism</keyword>
<dbReference type="InterPro" id="IPR045540">
    <property type="entry name" value="YegS/DAGK_C"/>
</dbReference>
<accession>A0ABZ0T0H6</accession>
<keyword evidence="15" id="KW-1185">Reference proteome</keyword>
<comment type="cofactor">
    <cofactor evidence="1">
        <name>Mg(2+)</name>
        <dbReference type="ChEBI" id="CHEBI:18420"/>
    </cofactor>
</comment>
<feature type="domain" description="DAGKc" evidence="13">
    <location>
        <begin position="13"/>
        <end position="145"/>
    </location>
</feature>
<evidence type="ECO:0000256" key="10">
    <source>
        <dbReference type="ARBA" id="ARBA00023098"/>
    </source>
</evidence>
<keyword evidence="3" id="KW-0444">Lipid biosynthesis</keyword>
<comment type="similarity">
    <text evidence="2">Belongs to the diacylglycerol/lipid kinase family.</text>
</comment>
<dbReference type="RefSeq" id="WP_320910776.1">
    <property type="nucleotide sequence ID" value="NZ_CP139418.1"/>
</dbReference>
<evidence type="ECO:0000256" key="12">
    <source>
        <dbReference type="ARBA" id="ARBA00023264"/>
    </source>
</evidence>
<dbReference type="PANTHER" id="PTHR12358">
    <property type="entry name" value="SPHINGOSINE KINASE"/>
    <property type="match status" value="1"/>
</dbReference>
<dbReference type="InterPro" id="IPR005218">
    <property type="entry name" value="Diacylglycerol/lipid_kinase"/>
</dbReference>
<evidence type="ECO:0000256" key="6">
    <source>
        <dbReference type="ARBA" id="ARBA00022741"/>
    </source>
</evidence>
<dbReference type="InterPro" id="IPR016064">
    <property type="entry name" value="NAD/diacylglycerol_kinase_sf"/>
</dbReference>
<evidence type="ECO:0000313" key="15">
    <source>
        <dbReference type="Proteomes" id="UP001326636"/>
    </source>
</evidence>
<evidence type="ECO:0000313" key="14">
    <source>
        <dbReference type="EMBL" id="WPS53563.1"/>
    </source>
</evidence>
<keyword evidence="6" id="KW-0547">Nucleotide-binding</keyword>
<dbReference type="SUPFAM" id="SSF111331">
    <property type="entry name" value="NAD kinase/diacylglycerol kinase-like"/>
    <property type="match status" value="1"/>
</dbReference>
<keyword evidence="4" id="KW-0808">Transferase</keyword>
<keyword evidence="11" id="KW-0594">Phospholipid biosynthesis</keyword>
<evidence type="ECO:0000256" key="9">
    <source>
        <dbReference type="ARBA" id="ARBA00022842"/>
    </source>
</evidence>
<dbReference type="Gene3D" id="3.40.50.10330">
    <property type="entry name" value="Probable inorganic polyphosphate/atp-NAD kinase, domain 1"/>
    <property type="match status" value="1"/>
</dbReference>
<dbReference type="InterPro" id="IPR050187">
    <property type="entry name" value="Lipid_Phosphate_FormReg"/>
</dbReference>
<keyword evidence="12" id="KW-1208">Phospholipid metabolism</keyword>
<dbReference type="Pfam" id="PF00781">
    <property type="entry name" value="DAGK_cat"/>
    <property type="match status" value="1"/>
</dbReference>
<dbReference type="InterPro" id="IPR017438">
    <property type="entry name" value="ATP-NAD_kinase_N"/>
</dbReference>
<evidence type="ECO:0000256" key="8">
    <source>
        <dbReference type="ARBA" id="ARBA00022840"/>
    </source>
</evidence>
<dbReference type="SMART" id="SM00046">
    <property type="entry name" value="DAGKc"/>
    <property type="match status" value="1"/>
</dbReference>
<keyword evidence="8" id="KW-0067">ATP-binding</keyword>
<evidence type="ECO:0000256" key="1">
    <source>
        <dbReference type="ARBA" id="ARBA00001946"/>
    </source>
</evidence>
<keyword evidence="5" id="KW-0479">Metal-binding</keyword>
<dbReference type="Proteomes" id="UP001326636">
    <property type="component" value="Chromosome"/>
</dbReference>
<dbReference type="NCBIfam" id="TIGR00147">
    <property type="entry name" value="YegS/Rv2252/BmrU family lipid kinase"/>
    <property type="match status" value="1"/>
</dbReference>
<protein>
    <submittedName>
        <fullName evidence="14">Diacylglycerol kinase family lipid kinase</fullName>
    </submittedName>
</protein>
<dbReference type="GO" id="GO:0016301">
    <property type="term" value="F:kinase activity"/>
    <property type="evidence" value="ECO:0007669"/>
    <property type="project" value="UniProtKB-KW"/>
</dbReference>
<evidence type="ECO:0000256" key="5">
    <source>
        <dbReference type="ARBA" id="ARBA00022723"/>
    </source>
</evidence>
<dbReference type="EMBL" id="CP139418">
    <property type="protein sequence ID" value="WPS53563.1"/>
    <property type="molecule type" value="Genomic_DNA"/>
</dbReference>
<dbReference type="PROSITE" id="PS50146">
    <property type="entry name" value="DAGK"/>
    <property type="match status" value="1"/>
</dbReference>